<evidence type="ECO:0000313" key="2">
    <source>
        <dbReference type="EMBL" id="VVC35362.1"/>
    </source>
</evidence>
<proteinExistence type="predicted"/>
<dbReference type="InterPro" id="IPR006578">
    <property type="entry name" value="MADF-dom"/>
</dbReference>
<dbReference type="Proteomes" id="UP000325440">
    <property type="component" value="Unassembled WGS sequence"/>
</dbReference>
<dbReference type="OrthoDB" id="6081971at2759"/>
<dbReference type="PROSITE" id="PS51029">
    <property type="entry name" value="MADF"/>
    <property type="match status" value="1"/>
</dbReference>
<dbReference type="SMART" id="SM00595">
    <property type="entry name" value="MADF"/>
    <property type="match status" value="1"/>
</dbReference>
<gene>
    <name evidence="2" type="ORF">CINCED_3A005434</name>
</gene>
<dbReference type="AlphaFoldDB" id="A0A5E4MSW3"/>
<organism evidence="2 3">
    <name type="scientific">Cinara cedri</name>
    <dbReference type="NCBI Taxonomy" id="506608"/>
    <lineage>
        <taxon>Eukaryota</taxon>
        <taxon>Metazoa</taxon>
        <taxon>Ecdysozoa</taxon>
        <taxon>Arthropoda</taxon>
        <taxon>Hexapoda</taxon>
        <taxon>Insecta</taxon>
        <taxon>Pterygota</taxon>
        <taxon>Neoptera</taxon>
        <taxon>Paraneoptera</taxon>
        <taxon>Hemiptera</taxon>
        <taxon>Sternorrhyncha</taxon>
        <taxon>Aphidomorpha</taxon>
        <taxon>Aphidoidea</taxon>
        <taxon>Aphididae</taxon>
        <taxon>Lachninae</taxon>
        <taxon>Cinara</taxon>
    </lineage>
</organism>
<dbReference type="EMBL" id="CABPRJ010001426">
    <property type="protein sequence ID" value="VVC35362.1"/>
    <property type="molecule type" value="Genomic_DNA"/>
</dbReference>
<sequence length="139" mass="16312">MTEQLIELVRKYTFLYDISSKNYMNIDLKDETWKIIGKELNENEIKDTTGQANKKYQKWLWASQLQFLDKSLVPRQRTFNITTDFPLEIKTQELTFPSRITSPPMASASIFDVEQLDDPQLYTRTDPTLSAPKKIKTKD</sequence>
<protein>
    <submittedName>
        <fullName evidence="2">MADF domain</fullName>
    </submittedName>
</protein>
<name>A0A5E4MSW3_9HEMI</name>
<evidence type="ECO:0000259" key="1">
    <source>
        <dbReference type="PROSITE" id="PS51029"/>
    </source>
</evidence>
<feature type="domain" description="MADF" evidence="1">
    <location>
        <begin position="4"/>
        <end position="102"/>
    </location>
</feature>
<keyword evidence="3" id="KW-1185">Reference proteome</keyword>
<accession>A0A5E4MSW3</accession>
<evidence type="ECO:0000313" key="3">
    <source>
        <dbReference type="Proteomes" id="UP000325440"/>
    </source>
</evidence>
<dbReference type="Pfam" id="PF10545">
    <property type="entry name" value="MADF_DNA_bdg"/>
    <property type="match status" value="1"/>
</dbReference>
<reference evidence="2 3" key="1">
    <citation type="submission" date="2019-08" db="EMBL/GenBank/DDBJ databases">
        <authorList>
            <person name="Alioto T."/>
            <person name="Alioto T."/>
            <person name="Gomez Garrido J."/>
        </authorList>
    </citation>
    <scope>NUCLEOTIDE SEQUENCE [LARGE SCALE GENOMIC DNA]</scope>
</reference>